<organism evidence="1 2">
    <name type="scientific">Trichinella pseudospiralis</name>
    <name type="common">Parasitic roundworm</name>
    <dbReference type="NCBI Taxonomy" id="6337"/>
    <lineage>
        <taxon>Eukaryota</taxon>
        <taxon>Metazoa</taxon>
        <taxon>Ecdysozoa</taxon>
        <taxon>Nematoda</taxon>
        <taxon>Enoplea</taxon>
        <taxon>Dorylaimia</taxon>
        <taxon>Trichinellida</taxon>
        <taxon>Trichinellidae</taxon>
        <taxon>Trichinella</taxon>
    </lineage>
</organism>
<dbReference type="Proteomes" id="UP000054632">
    <property type="component" value="Unassembled WGS sequence"/>
</dbReference>
<proteinExistence type="predicted"/>
<comment type="caution">
    <text evidence="1">The sequence shown here is derived from an EMBL/GenBank/DDBJ whole genome shotgun (WGS) entry which is preliminary data.</text>
</comment>
<reference evidence="1 2" key="1">
    <citation type="submission" date="2015-01" db="EMBL/GenBank/DDBJ databases">
        <title>Evolution of Trichinella species and genotypes.</title>
        <authorList>
            <person name="Korhonen P.K."/>
            <person name="Edoardo P."/>
            <person name="Giuseppe L.R."/>
            <person name="Gasser R.B."/>
        </authorList>
    </citation>
    <scope>NUCLEOTIDE SEQUENCE [LARGE SCALE GENOMIC DNA]</scope>
    <source>
        <strain evidence="1">ISS13</strain>
    </source>
</reference>
<evidence type="ECO:0000313" key="1">
    <source>
        <dbReference type="EMBL" id="KRY77237.1"/>
    </source>
</evidence>
<name>A0A0V1EU74_TRIPS</name>
<gene>
    <name evidence="1" type="ORF">T4A_9142</name>
</gene>
<dbReference type="AlphaFoldDB" id="A0A0V1EU74"/>
<protein>
    <submittedName>
        <fullName evidence="1">Uncharacterized protein</fullName>
    </submittedName>
</protein>
<dbReference type="EMBL" id="JYDR01000008">
    <property type="protein sequence ID" value="KRY77237.1"/>
    <property type="molecule type" value="Genomic_DNA"/>
</dbReference>
<sequence>MLIASIAIYVSSFIMHNVLSSFDFFITISGDRNLIIFARPKYFIKVSITVVTISDTLHHLFAIKMSAVTCYLSICIIKPLRYSYIEEQ</sequence>
<evidence type="ECO:0000313" key="2">
    <source>
        <dbReference type="Proteomes" id="UP000054632"/>
    </source>
</evidence>
<accession>A0A0V1EU74</accession>